<evidence type="ECO:0000313" key="2">
    <source>
        <dbReference type="EMBL" id="EHJ56773.1"/>
    </source>
</evidence>
<dbReference type="Pfam" id="PF01928">
    <property type="entry name" value="CYTH"/>
    <property type="match status" value="1"/>
</dbReference>
<gene>
    <name evidence="2" type="ORF">STRUR_1077</name>
</gene>
<dbReference type="PIRSF" id="PIRSF012526">
    <property type="entry name" value="CYTH_UCP012526"/>
    <property type="match status" value="1"/>
</dbReference>
<dbReference type="PROSITE" id="PS51707">
    <property type="entry name" value="CYTH"/>
    <property type="match status" value="1"/>
</dbReference>
<dbReference type="RefSeq" id="WP_006739517.1">
    <property type="nucleotide sequence ID" value="NZ_AEUZ02000001.1"/>
</dbReference>
<reference evidence="2 3" key="1">
    <citation type="journal article" date="2014" name="Int. J. Syst. Evol. Microbiol.">
        <title>Phylogenomics and the dynamic genome evolution of the genus Streptococcus.</title>
        <authorList>
            <consortium name="The Broad Institute Genome Sequencing Platform"/>
            <person name="Richards V.P."/>
            <person name="Palmer S.R."/>
            <person name="Pavinski Bitar P.D."/>
            <person name="Qin X."/>
            <person name="Weinstock G.M."/>
            <person name="Highlander S.K."/>
            <person name="Town C.D."/>
            <person name="Burne R.A."/>
            <person name="Stanhope M.J."/>
        </authorList>
    </citation>
    <scope>NUCLEOTIDE SEQUENCE [LARGE SCALE GENOMIC DNA]</scope>
    <source>
        <strain evidence="2 3">2285-97</strain>
    </source>
</reference>
<comment type="caution">
    <text evidence="2">The sequence shown here is derived from an EMBL/GenBank/DDBJ whole genome shotgun (WGS) entry which is preliminary data.</text>
</comment>
<dbReference type="InterPro" id="IPR009195">
    <property type="entry name" value="Uncharacterised_YjbK"/>
</dbReference>
<feature type="domain" description="CYTH" evidence="1">
    <location>
        <begin position="4"/>
        <end position="189"/>
    </location>
</feature>
<dbReference type="STRING" id="764291.STRUR_1077"/>
<dbReference type="SUPFAM" id="SSF55154">
    <property type="entry name" value="CYTH-like phosphatases"/>
    <property type="match status" value="1"/>
</dbReference>
<dbReference type="Gene3D" id="2.40.320.10">
    <property type="entry name" value="Hypothetical Protein Pfu-838710-001"/>
    <property type="match status" value="1"/>
</dbReference>
<evidence type="ECO:0000313" key="3">
    <source>
        <dbReference type="Proteomes" id="UP000005388"/>
    </source>
</evidence>
<dbReference type="PANTHER" id="PTHR34948:SF2">
    <property type="entry name" value="TRIPHOSPHATE TUNNEL METALLOENZYME 3"/>
    <property type="match status" value="1"/>
</dbReference>
<dbReference type="InterPro" id="IPR033469">
    <property type="entry name" value="CYTH-like_dom_sf"/>
</dbReference>
<protein>
    <submittedName>
        <fullName evidence="2">Adenylate cyclase</fullName>
    </submittedName>
</protein>
<sequence>MATNLEIEYKTLLTKTEYDKLSEKYKSHPIFEQTNYYFDTPNYALKSHKMSLRIRILSQKAEITLKIPQEVGNKEYNIKLSLEEANNIIQTNNFPSNDITKILNQENITLNDIKCFGHLTTKRREVKLPIGLLAIDFNEYSNVTDFELELEVSDSNQGKKDFNQFLINENIQFKYSKSKVARFSQTLLK</sequence>
<name>G5KFR9_9STRE</name>
<organism evidence="2 3">
    <name type="scientific">Streptococcus urinalis 2285-97</name>
    <dbReference type="NCBI Taxonomy" id="764291"/>
    <lineage>
        <taxon>Bacteria</taxon>
        <taxon>Bacillati</taxon>
        <taxon>Bacillota</taxon>
        <taxon>Bacilli</taxon>
        <taxon>Lactobacillales</taxon>
        <taxon>Streptococcaceae</taxon>
        <taxon>Streptococcus</taxon>
    </lineage>
</organism>
<accession>G5KFR9</accession>
<dbReference type="EMBL" id="AEUZ02000001">
    <property type="protein sequence ID" value="EHJ56773.1"/>
    <property type="molecule type" value="Genomic_DNA"/>
</dbReference>
<dbReference type="Proteomes" id="UP000005388">
    <property type="component" value="Unassembled WGS sequence"/>
</dbReference>
<dbReference type="SMART" id="SM01118">
    <property type="entry name" value="CYTH"/>
    <property type="match status" value="1"/>
</dbReference>
<evidence type="ECO:0000259" key="1">
    <source>
        <dbReference type="PROSITE" id="PS51707"/>
    </source>
</evidence>
<dbReference type="InterPro" id="IPR023577">
    <property type="entry name" value="CYTH_domain"/>
</dbReference>
<proteinExistence type="predicted"/>
<dbReference type="CDD" id="cd07762">
    <property type="entry name" value="CYTH-like_Pase_1"/>
    <property type="match status" value="1"/>
</dbReference>
<keyword evidence="3" id="KW-1185">Reference proteome</keyword>
<dbReference type="AlphaFoldDB" id="G5KFR9"/>
<dbReference type="eggNOG" id="COG4116">
    <property type="taxonomic scope" value="Bacteria"/>
</dbReference>
<dbReference type="PANTHER" id="PTHR34948">
    <property type="entry name" value="OS08G0299200 PROTEIN"/>
    <property type="match status" value="1"/>
</dbReference>